<evidence type="ECO:0000313" key="2">
    <source>
        <dbReference type="Proteomes" id="UP000094819"/>
    </source>
</evidence>
<reference evidence="1 2" key="1">
    <citation type="submission" date="2016-06" db="EMBL/GenBank/DDBJ databases">
        <title>Evolution of pathogenesis and genome organization in the Tremellales.</title>
        <authorList>
            <person name="Cuomo C."/>
            <person name="Litvintseva A."/>
            <person name="Heitman J."/>
            <person name="Chen Y."/>
            <person name="Sun S."/>
            <person name="Springer D."/>
            <person name="Dromer F."/>
            <person name="Young S."/>
            <person name="Zeng Q."/>
            <person name="Chapman S."/>
            <person name="Gujja S."/>
            <person name="Saif S."/>
            <person name="Birren B."/>
        </authorList>
    </citation>
    <scope>NUCLEOTIDE SEQUENCE [LARGE SCALE GENOMIC DNA]</scope>
    <source>
        <strain evidence="1 2">CBS 7118</strain>
    </source>
</reference>
<name>A0A1E3J0M3_9TREE</name>
<organism evidence="1 2">
    <name type="scientific">Cryptococcus wingfieldii CBS 7118</name>
    <dbReference type="NCBI Taxonomy" id="1295528"/>
    <lineage>
        <taxon>Eukaryota</taxon>
        <taxon>Fungi</taxon>
        <taxon>Dikarya</taxon>
        <taxon>Basidiomycota</taxon>
        <taxon>Agaricomycotina</taxon>
        <taxon>Tremellomycetes</taxon>
        <taxon>Tremellales</taxon>
        <taxon>Cryptococcaceae</taxon>
        <taxon>Cryptococcus</taxon>
    </lineage>
</organism>
<comment type="caution">
    <text evidence="1">The sequence shown here is derived from an EMBL/GenBank/DDBJ whole genome shotgun (WGS) entry which is preliminary data.</text>
</comment>
<proteinExistence type="predicted"/>
<dbReference type="GeneID" id="30194440"/>
<accession>A0A1E3J0M3</accession>
<evidence type="ECO:0000313" key="1">
    <source>
        <dbReference type="EMBL" id="ODN94368.1"/>
    </source>
</evidence>
<keyword evidence="2" id="KW-1185">Reference proteome</keyword>
<dbReference type="EMBL" id="AWGH01000015">
    <property type="protein sequence ID" value="ODN94368.1"/>
    <property type="molecule type" value="Genomic_DNA"/>
</dbReference>
<dbReference type="Proteomes" id="UP000094819">
    <property type="component" value="Unassembled WGS sequence"/>
</dbReference>
<gene>
    <name evidence="1" type="ORF">L198_05227</name>
</gene>
<sequence length="189" mass="21854">MNKACHQILSAVFPETLPNLRGIKNHTPASRHASTSQLISRAIRDISDVRFINRLIAEDEEHYSDIVEALTMQYSTNAAALKFHDVLLPRRNIKEEFERSPWKLSFPSSSLRKPTLTLDLNQYTSTRGLALLSHFCVTESMEKELPVRYEVISYKGKTEIWPDFYDDAIDSMWAIGEGIYEKYIPRCRE</sequence>
<protein>
    <submittedName>
        <fullName evidence="1">Uncharacterized protein</fullName>
    </submittedName>
</protein>
<dbReference type="RefSeq" id="XP_019030899.1">
    <property type="nucleotide sequence ID" value="XM_019177318.1"/>
</dbReference>
<dbReference type="AlphaFoldDB" id="A0A1E3J0M3"/>